<evidence type="ECO:0000259" key="2">
    <source>
        <dbReference type="Pfam" id="PF05193"/>
    </source>
</evidence>
<dbReference type="InterPro" id="IPR011765">
    <property type="entry name" value="Pept_M16_N"/>
</dbReference>
<evidence type="ECO:0000259" key="1">
    <source>
        <dbReference type="Pfam" id="PF00675"/>
    </source>
</evidence>
<dbReference type="FunFam" id="3.30.830.10:FF:000015">
    <property type="entry name" value="Putative zinc metalloprotease"/>
    <property type="match status" value="1"/>
</dbReference>
<dbReference type="PANTHER" id="PTHR43016:SF16">
    <property type="entry name" value="METALLOPROTEASE, PUTATIVE (AFU_ORTHOLOGUE AFUA_4G07610)-RELATED"/>
    <property type="match status" value="1"/>
</dbReference>
<name>A0AA36CAH2_9BILA</name>
<evidence type="ECO:0008006" key="5">
    <source>
        <dbReference type="Google" id="ProtNLM"/>
    </source>
</evidence>
<evidence type="ECO:0000313" key="3">
    <source>
        <dbReference type="EMBL" id="CAJ0564446.1"/>
    </source>
</evidence>
<dbReference type="Proteomes" id="UP001177023">
    <property type="component" value="Unassembled WGS sequence"/>
</dbReference>
<accession>A0AA36CAH2</accession>
<proteinExistence type="predicted"/>
<dbReference type="GO" id="GO:0046872">
    <property type="term" value="F:metal ion binding"/>
    <property type="evidence" value="ECO:0007669"/>
    <property type="project" value="InterPro"/>
</dbReference>
<feature type="domain" description="Peptidase M16 C-terminal" evidence="2">
    <location>
        <begin position="191"/>
        <end position="364"/>
    </location>
</feature>
<dbReference type="InterPro" id="IPR011249">
    <property type="entry name" value="Metalloenz_LuxS/M16"/>
</dbReference>
<comment type="caution">
    <text evidence="3">The sequence shown here is derived from an EMBL/GenBank/DDBJ whole genome shotgun (WGS) entry which is preliminary data.</text>
</comment>
<dbReference type="Pfam" id="PF05193">
    <property type="entry name" value="Peptidase_M16_C"/>
    <property type="match status" value="1"/>
</dbReference>
<dbReference type="SUPFAM" id="SSF63411">
    <property type="entry name" value="LuxS/MPP-like metallohydrolase"/>
    <property type="match status" value="3"/>
</dbReference>
<reference evidence="3" key="1">
    <citation type="submission" date="2023-06" db="EMBL/GenBank/DDBJ databases">
        <authorList>
            <person name="Delattre M."/>
        </authorList>
    </citation>
    <scope>NUCLEOTIDE SEQUENCE</scope>
    <source>
        <strain evidence="3">AF72</strain>
    </source>
</reference>
<feature type="non-terminal residue" evidence="3">
    <location>
        <position position="989"/>
    </location>
</feature>
<protein>
    <recommendedName>
        <fullName evidence="5">Presequence protease, mitochondrial</fullName>
    </recommendedName>
</protein>
<dbReference type="InterPro" id="IPR007863">
    <property type="entry name" value="Peptidase_M16_C"/>
</dbReference>
<dbReference type="FunFam" id="3.30.830.10:FF:000031">
    <property type="entry name" value="Putative zinc metalloprotease"/>
    <property type="match status" value="1"/>
</dbReference>
<dbReference type="PANTHER" id="PTHR43016">
    <property type="entry name" value="PRESEQUENCE PROTEASE"/>
    <property type="match status" value="1"/>
</dbReference>
<dbReference type="Gene3D" id="3.30.830.10">
    <property type="entry name" value="Metalloenzyme, LuxS/M16 peptidase-like"/>
    <property type="match status" value="4"/>
</dbReference>
<keyword evidence="4" id="KW-1185">Reference proteome</keyword>
<sequence>MAWTSATLKAYGALDVHLLKSERSKLRIAVCDAPGPIVKGTISFVTEIDNNDGLPHTLEHLVFLGSKNYPYKGFLDIISNRCFGSGTNAWTDQDHTAYTLNTLGSDGFLKVLPVYLDHLLDPLIFDAHYKTEVHHVNGAGEDGGVVYSEMQNYEGDMETMVGEKAKTVFYPPGNPYSVNTGGALKHLRESCTVQKCRDYHKKFYHVDNMLVMVTGKVDLNALKDIVEKVETKYMDRKPAAFDRPFTSFVLPKLAEKKVARVQCPVDDDSSGYVEMYWYGPSPTNFKDSSAFTILETYMEDTASAPLQKEFVLTDQPLATNASFSCLIQKPCVFILRFQNVPKAKLDQVEDKALKLFRDHVQGKIDFDMERMQSIIDRKILSLQNNVENDANDMMVHPIINYQLYYETDQELDGAFHEIELLRKLRDYTPENWRDLLNEYVVSQHHATIIGVPDKGLVKKNAAEEEARLEKRKAELGEAGLAAKEKELNEAVKITKESYPPNELLDDFIVKNLTSLNRISVQAKKLLPGDDHANDFAKQFQCPAVQHTVDSNFMQAVISFDTRGISGEDKLWLMLYNSLLFESPAMINGKLHSAEEVSRLYTKDLVTYSNDPGVFGAYHRLNTLNLRVDTVRFKNLAHWAKIFTKGVQFDINKVKVIAKKLASEAQEYKRDGNMVSSAASASLSYQNGSVSATYNHIRLEKFHEMVVKLCDEKPRFVEQKLEEIRSTLAAAGANIHIIGNPERAKALPTSEWDFLPCSNSNLFEVKAGEETTQYDEQAANGLVIGVGGTESSFVRQTISSGVGWKSKEAATLLLLSQYFSQTEGPLWCRIRGNGLAYGANIYVDLDEKTISMSLYRCSDPVKAYNSTLELVREVLDSGKLDTAQFDSAKRSLIFELMDSEHGVKGAAKRSVLAQLRGLDNETYMRSFCDEILNTSVENVFAEAGPIMKRIFTKQSLVFVTQPSKAAKIGKQLPGLRTVNVDDLALKPQKF</sequence>
<feature type="domain" description="Peptidase M16 N-terminal" evidence="1">
    <location>
        <begin position="47"/>
        <end position="131"/>
    </location>
</feature>
<dbReference type="EMBL" id="CATQJA010000886">
    <property type="protein sequence ID" value="CAJ0564446.1"/>
    <property type="molecule type" value="Genomic_DNA"/>
</dbReference>
<evidence type="ECO:0000313" key="4">
    <source>
        <dbReference type="Proteomes" id="UP001177023"/>
    </source>
</evidence>
<dbReference type="Pfam" id="PF00675">
    <property type="entry name" value="Peptidase_M16"/>
    <property type="match status" value="1"/>
</dbReference>
<dbReference type="AlphaFoldDB" id="A0AA36CAH2"/>
<organism evidence="3 4">
    <name type="scientific">Mesorhabditis spiculigera</name>
    <dbReference type="NCBI Taxonomy" id="96644"/>
    <lineage>
        <taxon>Eukaryota</taxon>
        <taxon>Metazoa</taxon>
        <taxon>Ecdysozoa</taxon>
        <taxon>Nematoda</taxon>
        <taxon>Chromadorea</taxon>
        <taxon>Rhabditida</taxon>
        <taxon>Rhabditina</taxon>
        <taxon>Rhabditomorpha</taxon>
        <taxon>Rhabditoidea</taxon>
        <taxon>Rhabditidae</taxon>
        <taxon>Mesorhabditinae</taxon>
        <taxon>Mesorhabditis</taxon>
    </lineage>
</organism>
<gene>
    <name evidence="3" type="ORF">MSPICULIGERA_LOCUS3121</name>
</gene>